<dbReference type="InterPro" id="IPR017437">
    <property type="entry name" value="ATP-NAD_kinase_PpnK-typ_C"/>
</dbReference>
<evidence type="ECO:0000256" key="5">
    <source>
        <dbReference type="ARBA" id="ARBA00023027"/>
    </source>
</evidence>
<dbReference type="Pfam" id="PF20143">
    <property type="entry name" value="NAD_kinase_C"/>
    <property type="match status" value="1"/>
</dbReference>
<evidence type="ECO:0000256" key="4">
    <source>
        <dbReference type="ARBA" id="ARBA00022857"/>
    </source>
</evidence>
<keyword evidence="2" id="KW-0808">Transferase</keyword>
<keyword evidence="5" id="KW-0520">NAD</keyword>
<keyword evidence="8" id="KW-1185">Reference proteome</keyword>
<organism evidence="7 8">
    <name type="scientific">Ceratocystis fimbriata CBS 114723</name>
    <dbReference type="NCBI Taxonomy" id="1035309"/>
    <lineage>
        <taxon>Eukaryota</taxon>
        <taxon>Fungi</taxon>
        <taxon>Dikarya</taxon>
        <taxon>Ascomycota</taxon>
        <taxon>Pezizomycotina</taxon>
        <taxon>Sordariomycetes</taxon>
        <taxon>Hypocreomycetidae</taxon>
        <taxon>Microascales</taxon>
        <taxon>Ceratocystidaceae</taxon>
        <taxon>Ceratocystis</taxon>
    </lineage>
</organism>
<evidence type="ECO:0000256" key="1">
    <source>
        <dbReference type="ARBA" id="ARBA00010995"/>
    </source>
</evidence>
<dbReference type="PANTHER" id="PTHR20275">
    <property type="entry name" value="NAD KINASE"/>
    <property type="match status" value="1"/>
</dbReference>
<dbReference type="HAMAP" id="MF_00361">
    <property type="entry name" value="NAD_kinase"/>
    <property type="match status" value="1"/>
</dbReference>
<dbReference type="OrthoDB" id="24581at2759"/>
<evidence type="ECO:0000256" key="3">
    <source>
        <dbReference type="ARBA" id="ARBA00022777"/>
    </source>
</evidence>
<evidence type="ECO:0000313" key="8">
    <source>
        <dbReference type="Proteomes" id="UP000222788"/>
    </source>
</evidence>
<proteinExistence type="inferred from homology"/>
<comment type="caution">
    <text evidence="7">The sequence shown here is derived from an EMBL/GenBank/DDBJ whole genome shotgun (WGS) entry which is preliminary data.</text>
</comment>
<sequence length="708" mass="78641">MSHTPTENGQRSDGDDLVEVQFNPTGIHRRKSSLVNMENPRPLTPDKHSARQHHRSTTGPRLTRPRINRAPTECIVHQFLESQRRARDAEAHREEVSRDADIEDSVTDGEATASETDGGLEEHEDSNQLCSDSLGSEDDDPYTSHRPLPHRLHTEKHTTASSTNTPDDTTCYSPPQETNCLGGYCGQPDEQAWVGAMSKPRVVTPGQSRRSSPPEINPTPSTLAPQEPIDRRTRKKTAVNKFGGHGMVSGIDDDSASTSANAKPKLKFRPKSKTKAKSNADIDAAVAAADPASLHSRHLTKNQLTDMVWGVRELSRRLGSVRIKARVRSIFVLTKIHDVALLVQTRNLVHWLLHPARGARYVVYVEEKLAAHRRFDAVGLRAELVALHEEAGDQEAAVEVGQATHGRLRLWTASMCRDKPENFDFCITLGGDGTVLYAGWLFQRVVPPVLTFSLGSLGFLTKFDFAKFEDTLTHAFTNGVVVSLRLRFECTVMRTRARHPLPADASPRLYEEELERLQMRDLVEELVGEERDDQHTHRPDGTFEILNEVVVDRGPNPTMSYIEIFGDNEHFTSVLADGVCVSTPTGSTAYNLAAGGSLCHPDNPVMLVTSICAHALSFRPIILPDTIVLRIGVPYDARTNSWVSFDGRERVELQTGDYVTISASRYPFASVLADGGGRSEDWVNSIRGKLGWNTRQKQKALDQSWEKD</sequence>
<dbReference type="SUPFAM" id="SSF111331">
    <property type="entry name" value="NAD kinase/diacylglycerol kinase-like"/>
    <property type="match status" value="1"/>
</dbReference>
<feature type="compositionally biased region" description="Basic and acidic residues" evidence="6">
    <location>
        <begin position="83"/>
        <end position="100"/>
    </location>
</feature>
<dbReference type="EMBL" id="APWK03000186">
    <property type="protein sequence ID" value="PHH49589.1"/>
    <property type="molecule type" value="Genomic_DNA"/>
</dbReference>
<reference evidence="7 8" key="1">
    <citation type="journal article" date="2013" name="Fungal Biol.">
        <title>Analysis of microsatellite markers in the genome of the plant pathogen Ceratocystis fimbriata.</title>
        <authorList>
            <person name="Simpson M.C."/>
            <person name="Wilken P.M."/>
            <person name="Coetzee M.P."/>
            <person name="Wingfield M.J."/>
            <person name="Wingfield B.D."/>
        </authorList>
    </citation>
    <scope>NUCLEOTIDE SEQUENCE [LARGE SCALE GENOMIC DNA]</scope>
    <source>
        <strain evidence="7 8">CBS 114723</strain>
    </source>
</reference>
<dbReference type="FunFam" id="2.60.200.30:FF:000008">
    <property type="entry name" value="Putative NAD+ kinase"/>
    <property type="match status" value="1"/>
</dbReference>
<feature type="compositionally biased region" description="Basic residues" evidence="6">
    <location>
        <begin position="264"/>
        <end position="276"/>
    </location>
</feature>
<dbReference type="Gene3D" id="2.60.200.30">
    <property type="entry name" value="Probable inorganic polyphosphate/atp-NAD kinase, domain 2"/>
    <property type="match status" value="1"/>
</dbReference>
<dbReference type="InterPro" id="IPR016064">
    <property type="entry name" value="NAD/diacylglycerol_kinase_sf"/>
</dbReference>
<evidence type="ECO:0000313" key="7">
    <source>
        <dbReference type="EMBL" id="PHH49589.1"/>
    </source>
</evidence>
<feature type="region of interest" description="Disordered" evidence="6">
    <location>
        <begin position="201"/>
        <end position="279"/>
    </location>
</feature>
<evidence type="ECO:0000256" key="6">
    <source>
        <dbReference type="SAM" id="MobiDB-lite"/>
    </source>
</evidence>
<dbReference type="Pfam" id="PF01513">
    <property type="entry name" value="NAD_kinase"/>
    <property type="match status" value="1"/>
</dbReference>
<feature type="compositionally biased region" description="Polar residues" evidence="6">
    <location>
        <begin position="1"/>
        <end position="11"/>
    </location>
</feature>
<dbReference type="PANTHER" id="PTHR20275:SF11">
    <property type="entry name" value="KINASE, PUTATIVE (AFU_ORTHOLOGUE AFUA_5G12870)-RELATED"/>
    <property type="match status" value="1"/>
</dbReference>
<dbReference type="Gene3D" id="3.40.50.10330">
    <property type="entry name" value="Probable inorganic polyphosphate/atp-NAD kinase, domain 1"/>
    <property type="match status" value="1"/>
</dbReference>
<feature type="region of interest" description="Disordered" evidence="6">
    <location>
        <begin position="1"/>
        <end position="70"/>
    </location>
</feature>
<reference evidence="7 8" key="2">
    <citation type="journal article" date="2013" name="IMA Fungus">
        <title>IMA Genome-F 1: Ceratocystis fimbriata: Draft nuclear genome sequence for the plant pathogen, Ceratocystis fimbriata.</title>
        <authorList>
            <person name="Wilken P.M."/>
            <person name="Steenkamp E.T."/>
            <person name="Wingfield M.J."/>
            <person name="de Beer Z.W."/>
            <person name="Wingfield B.D."/>
        </authorList>
    </citation>
    <scope>NUCLEOTIDE SEQUENCE [LARGE SCALE GENOMIC DNA]</scope>
    <source>
        <strain evidence="7 8">CBS 114723</strain>
    </source>
</reference>
<accession>A0A2C5W3R2</accession>
<dbReference type="STRING" id="1035309.A0A2C5W3R2"/>
<dbReference type="Proteomes" id="UP000222788">
    <property type="component" value="Unassembled WGS sequence"/>
</dbReference>
<name>A0A2C5W3R2_9PEZI</name>
<dbReference type="GO" id="GO:0006741">
    <property type="term" value="P:NADP+ biosynthetic process"/>
    <property type="evidence" value="ECO:0007669"/>
    <property type="project" value="InterPro"/>
</dbReference>
<keyword evidence="4" id="KW-0521">NADP</keyword>
<dbReference type="InterPro" id="IPR002504">
    <property type="entry name" value="NADK"/>
</dbReference>
<comment type="similarity">
    <text evidence="1">Belongs to the NAD kinase family.</text>
</comment>
<keyword evidence="3 7" id="KW-0418">Kinase</keyword>
<dbReference type="GO" id="GO:0003951">
    <property type="term" value="F:NAD+ kinase activity"/>
    <property type="evidence" value="ECO:0007669"/>
    <property type="project" value="InterPro"/>
</dbReference>
<dbReference type="GO" id="GO:0019674">
    <property type="term" value="P:NAD+ metabolic process"/>
    <property type="evidence" value="ECO:0007669"/>
    <property type="project" value="InterPro"/>
</dbReference>
<evidence type="ECO:0000256" key="2">
    <source>
        <dbReference type="ARBA" id="ARBA00022679"/>
    </source>
</evidence>
<protein>
    <submittedName>
        <fullName evidence="7">Putative kinase C1B1.02c</fullName>
    </submittedName>
</protein>
<gene>
    <name evidence="7" type="ORF">CFIMG_005518RA</name>
</gene>
<feature type="region of interest" description="Disordered" evidence="6">
    <location>
        <begin position="83"/>
        <end position="171"/>
    </location>
</feature>
<feature type="compositionally biased region" description="Polar residues" evidence="6">
    <location>
        <begin position="159"/>
        <end position="171"/>
    </location>
</feature>
<dbReference type="AlphaFoldDB" id="A0A2C5W3R2"/>
<dbReference type="InterPro" id="IPR017438">
    <property type="entry name" value="ATP-NAD_kinase_N"/>
</dbReference>